<dbReference type="PANTHER" id="PTHR11214:SF351">
    <property type="entry name" value="BETA-1,3-GALACTOSYLTRANSFERASE PVG3"/>
    <property type="match status" value="1"/>
</dbReference>
<feature type="transmembrane region" description="Helical" evidence="10">
    <location>
        <begin position="9"/>
        <end position="27"/>
    </location>
</feature>
<evidence type="ECO:0000256" key="2">
    <source>
        <dbReference type="ARBA" id="ARBA00008661"/>
    </source>
</evidence>
<comment type="subcellular location">
    <subcellularLocation>
        <location evidence="1 10">Golgi apparatus membrane</location>
        <topology evidence="1 10">Single-pass type II membrane protein</topology>
    </subcellularLocation>
</comment>
<evidence type="ECO:0000256" key="7">
    <source>
        <dbReference type="ARBA" id="ARBA00022989"/>
    </source>
</evidence>
<dbReference type="EMBL" id="JBJQND010000011">
    <property type="protein sequence ID" value="KAL3862539.1"/>
    <property type="molecule type" value="Genomic_DNA"/>
</dbReference>
<keyword evidence="5 10" id="KW-0812">Transmembrane</keyword>
<keyword evidence="4" id="KW-0808">Transferase</keyword>
<comment type="caution">
    <text evidence="11">The sequence shown here is derived from an EMBL/GenBank/DDBJ whole genome shotgun (WGS) entry which is preliminary data.</text>
</comment>
<dbReference type="Proteomes" id="UP001634394">
    <property type="component" value="Unassembled WGS sequence"/>
</dbReference>
<evidence type="ECO:0000313" key="12">
    <source>
        <dbReference type="Proteomes" id="UP001634394"/>
    </source>
</evidence>
<keyword evidence="12" id="KW-1185">Reference proteome</keyword>
<evidence type="ECO:0000256" key="3">
    <source>
        <dbReference type="ARBA" id="ARBA00022676"/>
    </source>
</evidence>
<keyword evidence="9 10" id="KW-0472">Membrane</keyword>
<dbReference type="InterPro" id="IPR002659">
    <property type="entry name" value="Glyco_trans_31"/>
</dbReference>
<reference evidence="11 12" key="1">
    <citation type="submission" date="2024-11" db="EMBL/GenBank/DDBJ databases">
        <title>Chromosome-level genome assembly of the freshwater bivalve Anodonta woodiana.</title>
        <authorList>
            <person name="Chen X."/>
        </authorList>
    </citation>
    <scope>NUCLEOTIDE SEQUENCE [LARGE SCALE GENOMIC DNA]</scope>
    <source>
        <strain evidence="11">MN2024</strain>
        <tissue evidence="11">Gills</tissue>
    </source>
</reference>
<name>A0ABD3VLS7_SINWO</name>
<evidence type="ECO:0000256" key="6">
    <source>
        <dbReference type="ARBA" id="ARBA00022968"/>
    </source>
</evidence>
<dbReference type="EC" id="2.4.1.-" evidence="10"/>
<evidence type="ECO:0000256" key="4">
    <source>
        <dbReference type="ARBA" id="ARBA00022679"/>
    </source>
</evidence>
<dbReference type="PANTHER" id="PTHR11214">
    <property type="entry name" value="BETA-1,3-N-ACETYLGLUCOSAMINYLTRANSFERASE"/>
    <property type="match status" value="1"/>
</dbReference>
<keyword evidence="3 10" id="KW-0328">Glycosyltransferase</keyword>
<accession>A0ABD3VLS7</accession>
<evidence type="ECO:0000313" key="11">
    <source>
        <dbReference type="EMBL" id="KAL3862539.1"/>
    </source>
</evidence>
<evidence type="ECO:0000256" key="5">
    <source>
        <dbReference type="ARBA" id="ARBA00022692"/>
    </source>
</evidence>
<evidence type="ECO:0000256" key="9">
    <source>
        <dbReference type="ARBA" id="ARBA00023136"/>
    </source>
</evidence>
<evidence type="ECO:0000256" key="1">
    <source>
        <dbReference type="ARBA" id="ARBA00004323"/>
    </source>
</evidence>
<organism evidence="11 12">
    <name type="scientific">Sinanodonta woodiana</name>
    <name type="common">Chinese pond mussel</name>
    <name type="synonym">Anodonta woodiana</name>
    <dbReference type="NCBI Taxonomy" id="1069815"/>
    <lineage>
        <taxon>Eukaryota</taxon>
        <taxon>Metazoa</taxon>
        <taxon>Spiralia</taxon>
        <taxon>Lophotrochozoa</taxon>
        <taxon>Mollusca</taxon>
        <taxon>Bivalvia</taxon>
        <taxon>Autobranchia</taxon>
        <taxon>Heteroconchia</taxon>
        <taxon>Palaeoheterodonta</taxon>
        <taxon>Unionida</taxon>
        <taxon>Unionoidea</taxon>
        <taxon>Unionidae</taxon>
        <taxon>Unioninae</taxon>
        <taxon>Sinanodonta</taxon>
    </lineage>
</organism>
<sequence>MRYRIAQRFLLSNVIVLSLLFILLHYLKKDDLTRRSPKFDILDVPFNHSFSLGTGSPNDSHSSKSKFIIGILSQDSQIELREALRQTWIPLLKKDLPLTVEYTFVLDNPTPATLSELRTKQDIVFLNSSYSGYAVRFGEKMYKWFRYVTEHYPDATLVAKMDDDVFLCVNKMFQRLSNLKHRRLYYGWQHNKEYMQIDEMFVVLGMDLVLRINQRKYCYRERSQCNNKSELVDEGWGGKSIGLWLSVYDDVLTVPDNQNIIYYNRAMKPPIDIRKEDNFCQKYLLYHKATVSDMVFLHNMTTAGETNK</sequence>
<dbReference type="AlphaFoldDB" id="A0ABD3VLS7"/>
<comment type="similarity">
    <text evidence="2 10">Belongs to the glycosyltransferase 31 family.</text>
</comment>
<proteinExistence type="inferred from homology"/>
<evidence type="ECO:0000256" key="10">
    <source>
        <dbReference type="RuleBase" id="RU363063"/>
    </source>
</evidence>
<dbReference type="GO" id="GO:0000139">
    <property type="term" value="C:Golgi membrane"/>
    <property type="evidence" value="ECO:0007669"/>
    <property type="project" value="UniProtKB-SubCell"/>
</dbReference>
<keyword evidence="8 10" id="KW-0333">Golgi apparatus</keyword>
<keyword evidence="6 10" id="KW-0735">Signal-anchor</keyword>
<dbReference type="Pfam" id="PF01762">
    <property type="entry name" value="Galactosyl_T"/>
    <property type="match status" value="1"/>
</dbReference>
<dbReference type="Gene3D" id="3.90.550.50">
    <property type="match status" value="1"/>
</dbReference>
<evidence type="ECO:0000256" key="8">
    <source>
        <dbReference type="ARBA" id="ARBA00023034"/>
    </source>
</evidence>
<gene>
    <name evidence="11" type="ORF">ACJMK2_008499</name>
</gene>
<protein>
    <recommendedName>
        <fullName evidence="10">Hexosyltransferase</fullName>
        <ecNumber evidence="10">2.4.1.-</ecNumber>
    </recommendedName>
</protein>
<keyword evidence="7 10" id="KW-1133">Transmembrane helix</keyword>
<dbReference type="GO" id="GO:0016757">
    <property type="term" value="F:glycosyltransferase activity"/>
    <property type="evidence" value="ECO:0007669"/>
    <property type="project" value="UniProtKB-KW"/>
</dbReference>